<comment type="caution">
    <text evidence="1">The sequence shown here is derived from an EMBL/GenBank/DDBJ whole genome shotgun (WGS) entry which is preliminary data.</text>
</comment>
<organism evidence="1 2">
    <name type="scientific">Streptosporangium oxazolinicum</name>
    <dbReference type="NCBI Taxonomy" id="909287"/>
    <lineage>
        <taxon>Bacteria</taxon>
        <taxon>Bacillati</taxon>
        <taxon>Actinomycetota</taxon>
        <taxon>Actinomycetes</taxon>
        <taxon>Streptosporangiales</taxon>
        <taxon>Streptosporangiaceae</taxon>
        <taxon>Streptosporangium</taxon>
    </lineage>
</organism>
<dbReference type="Proteomes" id="UP001501251">
    <property type="component" value="Unassembled WGS sequence"/>
</dbReference>
<evidence type="ECO:0000313" key="1">
    <source>
        <dbReference type="EMBL" id="GAA4203050.1"/>
    </source>
</evidence>
<keyword evidence="2" id="KW-1185">Reference proteome</keyword>
<evidence type="ECO:0000313" key="2">
    <source>
        <dbReference type="Proteomes" id="UP001501251"/>
    </source>
</evidence>
<sequence>MRGSAVAGYEAGPLVHRRSNIEAKRHRCVIVGGDEGDILCLVPLLLGGLDVEPVAGVCRDSGDLPAMTGVAVGAQAPDGMRFADICA</sequence>
<accession>A0ABP8BCG8</accession>
<name>A0ABP8BCG8_9ACTN</name>
<gene>
    <name evidence="1" type="ORF">GCM10022252_60090</name>
</gene>
<reference evidence="2" key="1">
    <citation type="journal article" date="2019" name="Int. J. Syst. Evol. Microbiol.">
        <title>The Global Catalogue of Microorganisms (GCM) 10K type strain sequencing project: providing services to taxonomists for standard genome sequencing and annotation.</title>
        <authorList>
            <consortium name="The Broad Institute Genomics Platform"/>
            <consortium name="The Broad Institute Genome Sequencing Center for Infectious Disease"/>
            <person name="Wu L."/>
            <person name="Ma J."/>
        </authorList>
    </citation>
    <scope>NUCLEOTIDE SEQUENCE [LARGE SCALE GENOMIC DNA]</scope>
    <source>
        <strain evidence="2">JCM 17388</strain>
    </source>
</reference>
<dbReference type="EMBL" id="BAABAQ010000012">
    <property type="protein sequence ID" value="GAA4203050.1"/>
    <property type="molecule type" value="Genomic_DNA"/>
</dbReference>
<proteinExistence type="predicted"/>
<protein>
    <submittedName>
        <fullName evidence="1">Uncharacterized protein</fullName>
    </submittedName>
</protein>